<evidence type="ECO:0000313" key="6">
    <source>
        <dbReference type="Proteomes" id="UP000571857"/>
    </source>
</evidence>
<dbReference type="Proteomes" id="UP000439965">
    <property type="component" value="Unassembled WGS sequence"/>
</dbReference>
<dbReference type="Gene3D" id="3.40.50.11250">
    <property type="entry name" value="Protein of unknown function DUF3013"/>
    <property type="match status" value="1"/>
</dbReference>
<dbReference type="AlphaFoldDB" id="A0A366U3Q7"/>
<evidence type="ECO:0000313" key="5">
    <source>
        <dbReference type="Proteomes" id="UP000516696"/>
    </source>
</evidence>
<organism evidence="2 4">
    <name type="scientific">Enterococcus gallinarum</name>
    <dbReference type="NCBI Taxonomy" id="1353"/>
    <lineage>
        <taxon>Bacteria</taxon>
        <taxon>Bacillati</taxon>
        <taxon>Bacillota</taxon>
        <taxon>Bacilli</taxon>
        <taxon>Lactobacillales</taxon>
        <taxon>Enterococcaceae</taxon>
        <taxon>Enterococcus</taxon>
    </lineage>
</organism>
<reference evidence="3 5" key="2">
    <citation type="submission" date="2020-03" db="EMBL/GenBank/DDBJ databases">
        <title>Characterization of ganglioside-mimicking enterococci.</title>
        <authorList>
            <person name="Patry R.T."/>
            <person name="Nothaft H."/>
            <person name="Bridger R."/>
            <person name="Shajahan A."/>
            <person name="Huynh S."/>
            <person name="Sanchez S."/>
            <person name="Azadi P."/>
            <person name="Cooper K."/>
            <person name="Miller W.G."/>
            <person name="Parker C.T."/>
            <person name="Wells L."/>
            <person name="Szymanski C.M."/>
        </authorList>
    </citation>
    <scope>NUCLEOTIDE SEQUENCE [LARGE SCALE GENOMIC DNA]</scope>
    <source>
        <strain evidence="3 5">EGM181</strain>
    </source>
</reference>
<dbReference type="EMBL" id="CP050485">
    <property type="protein sequence ID" value="QOG26013.1"/>
    <property type="molecule type" value="Genomic_DNA"/>
</dbReference>
<reference evidence="2 4" key="1">
    <citation type="submission" date="2019-04" db="EMBL/GenBank/DDBJ databases">
        <title>Step-wise assembly of the neonatal virome modulated by breast feeding.</title>
        <authorList>
            <person name="Liang G."/>
            <person name="Bushman F."/>
        </authorList>
    </citation>
    <scope>NUCLEOTIDE SEQUENCE [LARGE SCALE GENOMIC DNA]</scope>
    <source>
        <strain evidence="2 4">E3404</strain>
    </source>
</reference>
<dbReference type="EMBL" id="JABXJK010000013">
    <property type="protein sequence ID" value="MBA0971967.1"/>
    <property type="molecule type" value="Genomic_DNA"/>
</dbReference>
<dbReference type="Proteomes" id="UP000516696">
    <property type="component" value="Chromosome"/>
</dbReference>
<dbReference type="Pfam" id="PF11217">
    <property type="entry name" value="DUF3013"/>
    <property type="match status" value="1"/>
</dbReference>
<reference evidence="1 6" key="3">
    <citation type="submission" date="2020-06" db="EMBL/GenBank/DDBJ databases">
        <title>Crossreactivity between MHC class I-restricted antigens from cancer cells and an enterococcal bacteriophage.</title>
        <authorList>
            <person name="Fluckiger A."/>
            <person name="Daillere R."/>
            <person name="Sassi M."/>
            <person name="Cattoir V."/>
            <person name="Kroemer G."/>
            <person name="Zitvogel L."/>
        </authorList>
    </citation>
    <scope>NUCLEOTIDE SEQUENCE [LARGE SCALE GENOMIC DNA]</scope>
    <source>
        <strain evidence="1 6">EG4</strain>
    </source>
</reference>
<evidence type="ECO:0000313" key="1">
    <source>
        <dbReference type="EMBL" id="MBA0971967.1"/>
    </source>
</evidence>
<dbReference type="InterPro" id="IPR021380">
    <property type="entry name" value="DUF3013"/>
</dbReference>
<dbReference type="EMBL" id="WVTI01000004">
    <property type="protein sequence ID" value="MXS25660.1"/>
    <property type="molecule type" value="Genomic_DNA"/>
</dbReference>
<evidence type="ECO:0000313" key="2">
    <source>
        <dbReference type="EMBL" id="MXS25660.1"/>
    </source>
</evidence>
<proteinExistence type="predicted"/>
<name>A0A366U3Q7_ENTGA</name>
<dbReference type="Proteomes" id="UP000571857">
    <property type="component" value="Unassembled WGS sequence"/>
</dbReference>
<protein>
    <submittedName>
        <fullName evidence="2">DUF3013 family protein</fullName>
    </submittedName>
</protein>
<evidence type="ECO:0000313" key="4">
    <source>
        <dbReference type="Proteomes" id="UP000439965"/>
    </source>
</evidence>
<sequence length="162" mass="18609">MAKETMLTYLDRQLTKKIPEYDVALDWDARNHTIELVLRLFAENPNHLQVDDAQGVASEEEIIEFEDGILLFDPQKSSFAEEDFLAVIPYAGKKGIQKALLDALVDYIKEILTEGESDLLDFLNDESEEAVFELAFDQDQLLDRMNTYQESDGESYIPYPSY</sequence>
<gene>
    <name evidence="3" type="ORF">EGM181_01395</name>
    <name evidence="2" type="ORF">GTI89_06285</name>
    <name evidence="1" type="ORF">HWH42_05040</name>
</gene>
<dbReference type="RefSeq" id="WP_113850251.1">
    <property type="nucleotide sequence ID" value="NZ_BSYC01000002.1"/>
</dbReference>
<evidence type="ECO:0000313" key="3">
    <source>
        <dbReference type="EMBL" id="QOG26013.1"/>
    </source>
</evidence>
<accession>A0A366U3Q7</accession>